<organism evidence="1 2">
    <name type="scientific">Trichinella spiralis</name>
    <name type="common">Trichina worm</name>
    <dbReference type="NCBI Taxonomy" id="6334"/>
    <lineage>
        <taxon>Eukaryota</taxon>
        <taxon>Metazoa</taxon>
        <taxon>Ecdysozoa</taxon>
        <taxon>Nematoda</taxon>
        <taxon>Enoplea</taxon>
        <taxon>Dorylaimia</taxon>
        <taxon>Trichinellida</taxon>
        <taxon>Trichinellidae</taxon>
        <taxon>Trichinella</taxon>
    </lineage>
</organism>
<protein>
    <submittedName>
        <fullName evidence="1">Protein SEY1</fullName>
    </submittedName>
</protein>
<accession>A0ABR3KCX7</accession>
<comment type="caution">
    <text evidence="1">The sequence shown here is derived from an EMBL/GenBank/DDBJ whole genome shotgun (WGS) entry which is preliminary data.</text>
</comment>
<gene>
    <name evidence="1" type="ORF">TSPI_09712</name>
</gene>
<dbReference type="Proteomes" id="UP001558632">
    <property type="component" value="Unassembled WGS sequence"/>
</dbReference>
<name>A0ABR3KCX7_TRISP</name>
<dbReference type="EMBL" id="JBEUSY010000418">
    <property type="protein sequence ID" value="KAL1234011.1"/>
    <property type="molecule type" value="Genomic_DNA"/>
</dbReference>
<reference evidence="1 2" key="1">
    <citation type="submission" date="2024-07" db="EMBL/GenBank/DDBJ databases">
        <title>Enhanced genomic and transcriptomic resources for Trichinella pseudospiralis and T. spiralis underpin the discovery of pronounced molecular differences between stages and species.</title>
        <authorList>
            <person name="Pasi K.K."/>
            <person name="La Rosa G."/>
            <person name="Gomez-Morales M.A."/>
            <person name="Tosini F."/>
            <person name="Sumanam S."/>
            <person name="Young N.D."/>
            <person name="Chang B.C."/>
            <person name="Robin G.B."/>
        </authorList>
    </citation>
    <scope>NUCLEOTIDE SEQUENCE [LARGE SCALE GENOMIC DNA]</scope>
    <source>
        <strain evidence="1">ISS534</strain>
    </source>
</reference>
<evidence type="ECO:0000313" key="2">
    <source>
        <dbReference type="Proteomes" id="UP001558632"/>
    </source>
</evidence>
<evidence type="ECO:0000313" key="1">
    <source>
        <dbReference type="EMBL" id="KAL1234011.1"/>
    </source>
</evidence>
<sequence>MGSPCDYLSASLASFQRPICQKKFKNIPPEHDKRVNSRCLRTRHAPSSGSSSEVTSMLNIGSENEKMQHYRRRAAKKPQWCFKCNNVNKQTQNCCTKLQKFESFIKNRFSNETITIEPIDIRRG</sequence>
<keyword evidence="2" id="KW-1185">Reference proteome</keyword>
<proteinExistence type="predicted"/>